<dbReference type="GeneID" id="93765509"/>
<dbReference type="Proteomes" id="UP001432071">
    <property type="component" value="Chromosome"/>
</dbReference>
<evidence type="ECO:0000313" key="3">
    <source>
        <dbReference type="Proteomes" id="UP001432071"/>
    </source>
</evidence>
<dbReference type="EMBL" id="CP108038">
    <property type="protein sequence ID" value="WUN90219.1"/>
    <property type="molecule type" value="Genomic_DNA"/>
</dbReference>
<evidence type="ECO:0000256" key="1">
    <source>
        <dbReference type="SAM" id="MobiDB-lite"/>
    </source>
</evidence>
<sequence>MGPARLLPVKRAAVDGGQERVVVPASLRPGGSGGKSVSGGGEPGRAECVGISSSLLHWR</sequence>
<accession>A0ABZ1R5Y8</accession>
<protein>
    <submittedName>
        <fullName evidence="2">Uncharacterized protein</fullName>
    </submittedName>
</protein>
<feature type="region of interest" description="Disordered" evidence="1">
    <location>
        <begin position="24"/>
        <end position="59"/>
    </location>
</feature>
<feature type="compositionally biased region" description="Gly residues" evidence="1">
    <location>
        <begin position="30"/>
        <end position="43"/>
    </location>
</feature>
<evidence type="ECO:0000313" key="2">
    <source>
        <dbReference type="EMBL" id="WUN90219.1"/>
    </source>
</evidence>
<proteinExistence type="predicted"/>
<reference evidence="2" key="1">
    <citation type="submission" date="2022-10" db="EMBL/GenBank/DDBJ databases">
        <title>The complete genomes of actinobacterial strains from the NBC collection.</title>
        <authorList>
            <person name="Joergensen T.S."/>
            <person name="Alvarez Arevalo M."/>
            <person name="Sterndorff E.B."/>
            <person name="Faurdal D."/>
            <person name="Vuksanovic O."/>
            <person name="Mourched A.-S."/>
            <person name="Charusanti P."/>
            <person name="Shaw S."/>
            <person name="Blin K."/>
            <person name="Weber T."/>
        </authorList>
    </citation>
    <scope>NUCLEOTIDE SEQUENCE</scope>
    <source>
        <strain evidence="2">NBC_00302</strain>
    </source>
</reference>
<name>A0ABZ1R5Y8_9ACTN</name>
<dbReference type="RefSeq" id="WP_328736836.1">
    <property type="nucleotide sequence ID" value="NZ_CP108038.1"/>
</dbReference>
<keyword evidence="3" id="KW-1185">Reference proteome</keyword>
<organism evidence="2 3">
    <name type="scientific">Streptomyces bobili</name>
    <dbReference type="NCBI Taxonomy" id="67280"/>
    <lineage>
        <taxon>Bacteria</taxon>
        <taxon>Bacillati</taxon>
        <taxon>Actinomycetota</taxon>
        <taxon>Actinomycetes</taxon>
        <taxon>Kitasatosporales</taxon>
        <taxon>Streptomycetaceae</taxon>
        <taxon>Streptomyces</taxon>
    </lineage>
</organism>
<gene>
    <name evidence="2" type="ORF">OHT53_31025</name>
</gene>